<gene>
    <name evidence="1" type="ORF">Bca52824_019778</name>
</gene>
<dbReference type="PANTHER" id="PTHR47073">
    <property type="entry name" value="PROTEIN ANTI-SILENCING 1"/>
    <property type="match status" value="1"/>
</dbReference>
<dbReference type="Proteomes" id="UP000886595">
    <property type="component" value="Unassembled WGS sequence"/>
</dbReference>
<accession>A0A8X7VSD4</accession>
<dbReference type="InterPro" id="IPR043151">
    <property type="entry name" value="BAH_sf"/>
</dbReference>
<evidence type="ECO:0000313" key="1">
    <source>
        <dbReference type="EMBL" id="KAG2316656.1"/>
    </source>
</evidence>
<keyword evidence="2" id="KW-1185">Reference proteome</keyword>
<comment type="caution">
    <text evidence="1">The sequence shown here is derived from an EMBL/GenBank/DDBJ whole genome shotgun (WGS) entry which is preliminary data.</text>
</comment>
<dbReference type="EMBL" id="JAAMPC010000004">
    <property type="protein sequence ID" value="KAG2316656.1"/>
    <property type="molecule type" value="Genomic_DNA"/>
</dbReference>
<sequence>MEKKSDGLPFKWGKRRGPCVENEDVQYYESFTYGGCEYRLYDCVSVGDDGRLDSPCVLCWQDH</sequence>
<dbReference type="Gene3D" id="2.30.30.490">
    <property type="match status" value="1"/>
</dbReference>
<reference evidence="1 2" key="1">
    <citation type="submission" date="2020-02" db="EMBL/GenBank/DDBJ databases">
        <authorList>
            <person name="Ma Q."/>
            <person name="Huang Y."/>
            <person name="Song X."/>
            <person name="Pei D."/>
        </authorList>
    </citation>
    <scope>NUCLEOTIDE SEQUENCE [LARGE SCALE GENOMIC DNA]</scope>
    <source>
        <strain evidence="1">Sxm20200214</strain>
        <tissue evidence="1">Leaf</tissue>
    </source>
</reference>
<organism evidence="1 2">
    <name type="scientific">Brassica carinata</name>
    <name type="common">Ethiopian mustard</name>
    <name type="synonym">Abyssinian cabbage</name>
    <dbReference type="NCBI Taxonomy" id="52824"/>
    <lineage>
        <taxon>Eukaryota</taxon>
        <taxon>Viridiplantae</taxon>
        <taxon>Streptophyta</taxon>
        <taxon>Embryophyta</taxon>
        <taxon>Tracheophyta</taxon>
        <taxon>Spermatophyta</taxon>
        <taxon>Magnoliopsida</taxon>
        <taxon>eudicotyledons</taxon>
        <taxon>Gunneridae</taxon>
        <taxon>Pentapetalae</taxon>
        <taxon>rosids</taxon>
        <taxon>malvids</taxon>
        <taxon>Brassicales</taxon>
        <taxon>Brassicaceae</taxon>
        <taxon>Brassiceae</taxon>
        <taxon>Brassica</taxon>
    </lineage>
</organism>
<name>A0A8X7VSD4_BRACI</name>
<dbReference type="PANTHER" id="PTHR47073:SF8">
    <property type="entry name" value="BAH DOMAIN-CONTAINING PROTEIN"/>
    <property type="match status" value="1"/>
</dbReference>
<evidence type="ECO:0000313" key="2">
    <source>
        <dbReference type="Proteomes" id="UP000886595"/>
    </source>
</evidence>
<protein>
    <submittedName>
        <fullName evidence="1">Uncharacterized protein</fullName>
    </submittedName>
</protein>
<dbReference type="GO" id="GO:0003723">
    <property type="term" value="F:RNA binding"/>
    <property type="evidence" value="ECO:0007669"/>
    <property type="project" value="TreeGrafter"/>
</dbReference>
<dbReference type="AlphaFoldDB" id="A0A8X7VSD4"/>
<proteinExistence type="predicted"/>
<dbReference type="OrthoDB" id="1896853at2759"/>